<sequence length="523" mass="59516">MSLLSQLLESYTSFWSSSPYTCIATTIAGLLLTSIVWAQIEQLVNYDSSQPPMVWYWIPFIGSMIEFGIQPLTFMKKNRAKYGDYFTFLMFGRKMTICLGVDGNFFVFNAKHSSVNAEDAYNHLTKPVFGPEVIYDVPNSVLMEQKKMAKAGLTNDSFKTYVPMIIDEVNQYVKDHWKKDSDSVDILKAVSEMIIMTASRTLLGPEIRAQLNFGVADLYHTLDASFTPIHFLFEWLPLPSYYSCKTAHEELNRIFGKIIKNRRENPREDYSDMLDVFMSYKYKNGNSLTDIQVTNMLIAILMAGQHTSSATTTWSLLNLANNRKLINDTFNSMKESMGGDLPYPEYDDLKSMPFLDNIVNETLRLRSPIIQIMRKVTKPVPVPGTQYVIPAGNFIIASPTITQIDPAHFPDPETYNPSRWNTTLPEEQEAGKTKEDSMVDYGFGAVNYKSSRSPFLPFGAGRHRCIGEQFAFVQIKTILYTLLKNFEFELDPTRGMPEPDFNSMVILPAAPVLLKYTRRSSKA</sequence>
<dbReference type="Proteomes" id="UP000245591">
    <property type="component" value="Unassembled WGS sequence"/>
</dbReference>
<dbReference type="CDD" id="cd11042">
    <property type="entry name" value="CYP51-like"/>
    <property type="match status" value="1"/>
</dbReference>
<feature type="binding site" description="axial binding residue" evidence="6">
    <location>
        <position position="465"/>
    </location>
    <ligand>
        <name>heme</name>
        <dbReference type="ChEBI" id="CHEBI:30413"/>
    </ligand>
    <ligandPart>
        <name>Fe</name>
        <dbReference type="ChEBI" id="CHEBI:18248"/>
    </ligandPart>
</feature>
<dbReference type="InterPro" id="IPR001128">
    <property type="entry name" value="Cyt_P450"/>
</dbReference>
<dbReference type="EMBL" id="MBFU01000015">
    <property type="protein sequence ID" value="PWA03462.1"/>
    <property type="molecule type" value="Genomic_DNA"/>
</dbReference>
<dbReference type="InterPro" id="IPR050529">
    <property type="entry name" value="CYP450_sterol_14alpha_dmase"/>
</dbReference>
<keyword evidence="7" id="KW-0560">Oxidoreductase</keyword>
<evidence type="ECO:0000256" key="6">
    <source>
        <dbReference type="PIRSR" id="PIRSR602403-1"/>
    </source>
</evidence>
<dbReference type="InterPro" id="IPR002403">
    <property type="entry name" value="Cyt_P450_E_grp-IV"/>
</dbReference>
<evidence type="ECO:0000256" key="2">
    <source>
        <dbReference type="ARBA" id="ARBA00010617"/>
    </source>
</evidence>
<dbReference type="PRINTS" id="PR00385">
    <property type="entry name" value="P450"/>
</dbReference>
<dbReference type="AlphaFoldDB" id="A0A2U1JED8"/>
<feature type="transmembrane region" description="Helical" evidence="8">
    <location>
        <begin position="54"/>
        <end position="74"/>
    </location>
</feature>
<evidence type="ECO:0000256" key="3">
    <source>
        <dbReference type="ARBA" id="ARBA00022617"/>
    </source>
</evidence>
<keyword evidence="5 6" id="KW-0408">Iron</keyword>
<dbReference type="GO" id="GO:0005506">
    <property type="term" value="F:iron ion binding"/>
    <property type="evidence" value="ECO:0007669"/>
    <property type="project" value="InterPro"/>
</dbReference>
<dbReference type="PANTHER" id="PTHR24304">
    <property type="entry name" value="CYTOCHROME P450 FAMILY 7"/>
    <property type="match status" value="1"/>
</dbReference>
<dbReference type="SUPFAM" id="SSF48264">
    <property type="entry name" value="Cytochrome P450"/>
    <property type="match status" value="1"/>
</dbReference>
<comment type="cofactor">
    <cofactor evidence="1 6">
        <name>heme</name>
        <dbReference type="ChEBI" id="CHEBI:30413"/>
    </cofactor>
</comment>
<dbReference type="Pfam" id="PF00067">
    <property type="entry name" value="p450"/>
    <property type="match status" value="1"/>
</dbReference>
<keyword evidence="8" id="KW-1133">Transmembrane helix</keyword>
<evidence type="ECO:0000256" key="5">
    <source>
        <dbReference type="ARBA" id="ARBA00023004"/>
    </source>
</evidence>
<dbReference type="Gene3D" id="1.10.630.10">
    <property type="entry name" value="Cytochrome P450"/>
    <property type="match status" value="1"/>
</dbReference>
<evidence type="ECO:0008006" key="11">
    <source>
        <dbReference type="Google" id="ProtNLM"/>
    </source>
</evidence>
<evidence type="ECO:0000256" key="4">
    <source>
        <dbReference type="ARBA" id="ARBA00022723"/>
    </source>
</evidence>
<keyword evidence="7" id="KW-0503">Monooxygenase</keyword>
<dbReference type="GO" id="GO:0016705">
    <property type="term" value="F:oxidoreductase activity, acting on paired donors, with incorporation or reduction of molecular oxygen"/>
    <property type="evidence" value="ECO:0007669"/>
    <property type="project" value="InterPro"/>
</dbReference>
<keyword evidence="10" id="KW-1185">Reference proteome</keyword>
<dbReference type="GO" id="GO:0020037">
    <property type="term" value="F:heme binding"/>
    <property type="evidence" value="ECO:0007669"/>
    <property type="project" value="InterPro"/>
</dbReference>
<gene>
    <name evidence="9" type="ORF">BB558_000373</name>
</gene>
<reference evidence="9 10" key="1">
    <citation type="journal article" date="2018" name="MBio">
        <title>Comparative Genomics Reveals the Core Gene Toolbox for the Fungus-Insect Symbiosis.</title>
        <authorList>
            <person name="Wang Y."/>
            <person name="Stata M."/>
            <person name="Wang W."/>
            <person name="Stajich J.E."/>
            <person name="White M.M."/>
            <person name="Moncalvo J.M."/>
        </authorList>
    </citation>
    <scope>NUCLEOTIDE SEQUENCE [LARGE SCALE GENOMIC DNA]</scope>
    <source>
        <strain evidence="9 10">AUS-126-30</strain>
    </source>
</reference>
<keyword evidence="4 6" id="KW-0479">Metal-binding</keyword>
<evidence type="ECO:0000313" key="10">
    <source>
        <dbReference type="Proteomes" id="UP000245591"/>
    </source>
</evidence>
<dbReference type="InterPro" id="IPR036396">
    <property type="entry name" value="Cyt_P450_sf"/>
</dbReference>
<dbReference type="InterPro" id="IPR017972">
    <property type="entry name" value="Cyt_P450_CS"/>
</dbReference>
<keyword evidence="3 6" id="KW-0349">Heme</keyword>
<dbReference type="GO" id="GO:0004497">
    <property type="term" value="F:monooxygenase activity"/>
    <property type="evidence" value="ECO:0007669"/>
    <property type="project" value="UniProtKB-KW"/>
</dbReference>
<evidence type="ECO:0000256" key="7">
    <source>
        <dbReference type="RuleBase" id="RU000461"/>
    </source>
</evidence>
<dbReference type="PROSITE" id="PS00086">
    <property type="entry name" value="CYTOCHROME_P450"/>
    <property type="match status" value="1"/>
</dbReference>
<evidence type="ECO:0000313" key="9">
    <source>
        <dbReference type="EMBL" id="PWA03462.1"/>
    </source>
</evidence>
<accession>A0A2U1JED8</accession>
<comment type="similarity">
    <text evidence="2 7">Belongs to the cytochrome P450 family.</text>
</comment>
<organism evidence="9 10">
    <name type="scientific">Smittium angustum</name>
    <dbReference type="NCBI Taxonomy" id="133377"/>
    <lineage>
        <taxon>Eukaryota</taxon>
        <taxon>Fungi</taxon>
        <taxon>Fungi incertae sedis</taxon>
        <taxon>Zoopagomycota</taxon>
        <taxon>Kickxellomycotina</taxon>
        <taxon>Harpellomycetes</taxon>
        <taxon>Harpellales</taxon>
        <taxon>Legeriomycetaceae</taxon>
        <taxon>Smittium</taxon>
    </lineage>
</organism>
<dbReference type="PRINTS" id="PR00465">
    <property type="entry name" value="EP450IV"/>
</dbReference>
<keyword evidence="8" id="KW-0472">Membrane</keyword>
<evidence type="ECO:0000256" key="8">
    <source>
        <dbReference type="SAM" id="Phobius"/>
    </source>
</evidence>
<evidence type="ECO:0000256" key="1">
    <source>
        <dbReference type="ARBA" id="ARBA00001971"/>
    </source>
</evidence>
<comment type="caution">
    <text evidence="9">The sequence shown here is derived from an EMBL/GenBank/DDBJ whole genome shotgun (WGS) entry which is preliminary data.</text>
</comment>
<keyword evidence="8" id="KW-0812">Transmembrane</keyword>
<name>A0A2U1JED8_SMIAN</name>
<proteinExistence type="inferred from homology"/>
<dbReference type="PANTHER" id="PTHR24304:SF2">
    <property type="entry name" value="24-HYDROXYCHOLESTEROL 7-ALPHA-HYDROXYLASE"/>
    <property type="match status" value="1"/>
</dbReference>
<protein>
    <recommendedName>
        <fullName evidence="11">Lanosterol 14-alpha demethylase</fullName>
    </recommendedName>
</protein>